<dbReference type="InterPro" id="IPR050486">
    <property type="entry name" value="Mannose-1P_guanyltransferase"/>
</dbReference>
<dbReference type="InterPro" id="IPR011004">
    <property type="entry name" value="Trimer_LpxA-like_sf"/>
</dbReference>
<dbReference type="GO" id="GO:0016779">
    <property type="term" value="F:nucleotidyltransferase activity"/>
    <property type="evidence" value="ECO:0007669"/>
    <property type="project" value="UniProtKB-KW"/>
</dbReference>
<dbReference type="Gene3D" id="2.160.10.10">
    <property type="entry name" value="Hexapeptide repeat proteins"/>
    <property type="match status" value="1"/>
</dbReference>
<dbReference type="FunFam" id="2.160.10.10:FF:000030">
    <property type="entry name" value="Putative GDP-mannose pyrophosphorylase"/>
    <property type="match status" value="1"/>
</dbReference>
<gene>
    <name evidence="2" type="ORF">OIU84_001657</name>
</gene>
<dbReference type="Gene3D" id="3.90.550.10">
    <property type="entry name" value="Spore Coat Polysaccharide Biosynthesis Protein SpsA, Chain A"/>
    <property type="match status" value="1"/>
</dbReference>
<dbReference type="Pfam" id="PF25087">
    <property type="entry name" value="GMPPB_C"/>
    <property type="match status" value="1"/>
</dbReference>
<dbReference type="InterPro" id="IPR029044">
    <property type="entry name" value="Nucleotide-diphossugar_trans"/>
</dbReference>
<dbReference type="PANTHER" id="PTHR22572">
    <property type="entry name" value="SUGAR-1-PHOSPHATE GUANYL TRANSFERASE"/>
    <property type="match status" value="1"/>
</dbReference>
<proteinExistence type="predicted"/>
<protein>
    <recommendedName>
        <fullName evidence="1">Mannose-1-phosphate guanyltransferase C-terminal domain-containing protein</fullName>
    </recommendedName>
</protein>
<dbReference type="SUPFAM" id="SSF53448">
    <property type="entry name" value="Nucleotide-diphospho-sugar transferases"/>
    <property type="match status" value="1"/>
</dbReference>
<evidence type="ECO:0000313" key="2">
    <source>
        <dbReference type="EMBL" id="KAJ6418319.1"/>
    </source>
</evidence>
<reference evidence="2 3" key="1">
    <citation type="journal article" date="2023" name="Int. J. Mol. Sci.">
        <title>De Novo Assembly and Annotation of 11 Diverse Shrub Willow (Salix) Genomes Reveals Novel Gene Organization in Sex-Linked Regions.</title>
        <authorList>
            <person name="Hyden B."/>
            <person name="Feng K."/>
            <person name="Yates T.B."/>
            <person name="Jawdy S."/>
            <person name="Cereghino C."/>
            <person name="Smart L.B."/>
            <person name="Muchero W."/>
        </authorList>
    </citation>
    <scope>NUCLEOTIDE SEQUENCE [LARGE SCALE GENOMIC DNA]</scope>
    <source>
        <tissue evidence="2">Shoot tip</tissue>
    </source>
</reference>
<dbReference type="SUPFAM" id="SSF51161">
    <property type="entry name" value="Trimeric LpxA-like enzymes"/>
    <property type="match status" value="1"/>
</dbReference>
<name>A0AAD6P691_9ROSI</name>
<accession>A0AAD6P691</accession>
<keyword evidence="3" id="KW-1185">Reference proteome</keyword>
<organism evidence="2 3">
    <name type="scientific">Salix udensis</name>
    <dbReference type="NCBI Taxonomy" id="889485"/>
    <lineage>
        <taxon>Eukaryota</taxon>
        <taxon>Viridiplantae</taxon>
        <taxon>Streptophyta</taxon>
        <taxon>Embryophyta</taxon>
        <taxon>Tracheophyta</taxon>
        <taxon>Spermatophyta</taxon>
        <taxon>Magnoliopsida</taxon>
        <taxon>eudicotyledons</taxon>
        <taxon>Gunneridae</taxon>
        <taxon>Pentapetalae</taxon>
        <taxon>rosids</taxon>
        <taxon>fabids</taxon>
        <taxon>Malpighiales</taxon>
        <taxon>Salicaceae</taxon>
        <taxon>Saliceae</taxon>
        <taxon>Salix</taxon>
    </lineage>
</organism>
<dbReference type="AlphaFoldDB" id="A0AAD6P691"/>
<dbReference type="EMBL" id="JAPFFJ010000010">
    <property type="protein sequence ID" value="KAJ6418319.1"/>
    <property type="molecule type" value="Genomic_DNA"/>
</dbReference>
<evidence type="ECO:0000313" key="3">
    <source>
        <dbReference type="Proteomes" id="UP001162972"/>
    </source>
</evidence>
<dbReference type="InterPro" id="IPR056729">
    <property type="entry name" value="GMPPB_C"/>
</dbReference>
<evidence type="ECO:0000259" key="1">
    <source>
        <dbReference type="Pfam" id="PF25087"/>
    </source>
</evidence>
<sequence length="256" mass="27859">MLAAHRAYGGMGTILVIKVSAESASQFGGIEKPETFVSDQINCGVYVFTPEIFTAIQDVSSQRKERANLRRISSFEALQSPTRSLLTDYLYTYETMDFWEQIKTPGISLKCSGLYLAQFQFTSPHLLAAGDGSKSATIEGDVYIHPSAKVHPTAKIGPNVSISANARIGPGARLKKCIILDNVEVMENAVVINSIVGWKSSIGRWSRVQAEGDYNAKLGVTILGEGVTVEDEVVVINSIVLPYKTLDVSVQDEIIL</sequence>
<comment type="caution">
    <text evidence="2">The sequence shown here is derived from an EMBL/GenBank/DDBJ whole genome shotgun (WGS) entry which is preliminary data.</text>
</comment>
<feature type="domain" description="Mannose-1-phosphate guanyltransferase C-terminal" evidence="1">
    <location>
        <begin position="138"/>
        <end position="255"/>
    </location>
</feature>
<dbReference type="Proteomes" id="UP001162972">
    <property type="component" value="Chromosome 12"/>
</dbReference>